<evidence type="ECO:0000313" key="3">
    <source>
        <dbReference type="Proteomes" id="UP000195442"/>
    </source>
</evidence>
<dbReference type="InterPro" id="IPR036061">
    <property type="entry name" value="CheW-like_dom_sf"/>
</dbReference>
<organism evidence="2 3">
    <name type="scientific">Crenothrix polyspora</name>
    <dbReference type="NCBI Taxonomy" id="360316"/>
    <lineage>
        <taxon>Bacteria</taxon>
        <taxon>Pseudomonadati</taxon>
        <taxon>Pseudomonadota</taxon>
        <taxon>Gammaproteobacteria</taxon>
        <taxon>Methylococcales</taxon>
        <taxon>Crenotrichaceae</taxon>
        <taxon>Crenothrix</taxon>
    </lineage>
</organism>
<dbReference type="Proteomes" id="UP000195442">
    <property type="component" value="Unassembled WGS sequence"/>
</dbReference>
<dbReference type="EMBL" id="FUKJ01000466">
    <property type="protein sequence ID" value="SJM96321.1"/>
    <property type="molecule type" value="Genomic_DNA"/>
</dbReference>
<evidence type="ECO:0000259" key="1">
    <source>
        <dbReference type="PROSITE" id="PS50851"/>
    </source>
</evidence>
<dbReference type="PANTHER" id="PTHR22617:SF43">
    <property type="entry name" value="PROTEIN PILI"/>
    <property type="match status" value="1"/>
</dbReference>
<feature type="domain" description="CheW-like" evidence="1">
    <location>
        <begin position="42"/>
        <end position="181"/>
    </location>
</feature>
<proteinExistence type="predicted"/>
<sequence length="188" mass="20698">MEIDRFEPHKPDNAVKPSPLQALDSFQATEDPKAITTPDIGTESALGFKVGTLGLLLDASIFCEIVDQAKVSPLPNVQPWLSGVLNLRGNIVPVVDLHSLVEQDKTSNAKTRHLLAVDRGKKTVAFWIDGYPQILNTALLHATTQPILPDILQQAVTHYRLQDTQIWLNISLDKLFKSLTHHTVQAGA</sequence>
<evidence type="ECO:0000313" key="2">
    <source>
        <dbReference type="EMBL" id="SJM96321.1"/>
    </source>
</evidence>
<dbReference type="AlphaFoldDB" id="A0A1R4HJW2"/>
<protein>
    <submittedName>
        <fullName evidence="2">Chemotaxis signal transduction protein (Modular protein)</fullName>
    </submittedName>
</protein>
<name>A0A1R4HJW2_9GAMM</name>
<dbReference type="GO" id="GO:0005829">
    <property type="term" value="C:cytosol"/>
    <property type="evidence" value="ECO:0007669"/>
    <property type="project" value="TreeGrafter"/>
</dbReference>
<reference evidence="3" key="1">
    <citation type="submission" date="2017-02" db="EMBL/GenBank/DDBJ databases">
        <authorList>
            <person name="Daims H."/>
        </authorList>
    </citation>
    <scope>NUCLEOTIDE SEQUENCE [LARGE SCALE GENOMIC DNA]</scope>
</reference>
<dbReference type="Pfam" id="PF01584">
    <property type="entry name" value="CheW"/>
    <property type="match status" value="1"/>
</dbReference>
<accession>A0A1R4HJW2</accession>
<dbReference type="InterPro" id="IPR039315">
    <property type="entry name" value="CheW"/>
</dbReference>
<dbReference type="Gene3D" id="2.40.50.180">
    <property type="entry name" value="CheA-289, Domain 4"/>
    <property type="match status" value="1"/>
</dbReference>
<dbReference type="PROSITE" id="PS50851">
    <property type="entry name" value="CHEW"/>
    <property type="match status" value="1"/>
</dbReference>
<gene>
    <name evidence="2" type="ORF">CRENPOLYSF2_980012</name>
</gene>
<dbReference type="OrthoDB" id="5570983at2"/>
<dbReference type="RefSeq" id="WP_087148632.1">
    <property type="nucleotide sequence ID" value="NZ_FUKJ01000466.1"/>
</dbReference>
<dbReference type="PANTHER" id="PTHR22617">
    <property type="entry name" value="CHEMOTAXIS SENSOR HISTIDINE KINASE-RELATED"/>
    <property type="match status" value="1"/>
</dbReference>
<dbReference type="GO" id="GO:0007165">
    <property type="term" value="P:signal transduction"/>
    <property type="evidence" value="ECO:0007669"/>
    <property type="project" value="InterPro"/>
</dbReference>
<dbReference type="InterPro" id="IPR002545">
    <property type="entry name" value="CheW-lke_dom"/>
</dbReference>
<dbReference type="SUPFAM" id="SSF50341">
    <property type="entry name" value="CheW-like"/>
    <property type="match status" value="1"/>
</dbReference>
<dbReference type="GO" id="GO:0006935">
    <property type="term" value="P:chemotaxis"/>
    <property type="evidence" value="ECO:0007669"/>
    <property type="project" value="InterPro"/>
</dbReference>
<keyword evidence="3" id="KW-1185">Reference proteome</keyword>